<dbReference type="Gene3D" id="3.50.50.60">
    <property type="entry name" value="FAD/NAD(P)-binding domain"/>
    <property type="match status" value="1"/>
</dbReference>
<dbReference type="Proteomes" id="UP001185728">
    <property type="component" value="Unassembled WGS sequence"/>
</dbReference>
<dbReference type="EMBL" id="JAWLUK010000001">
    <property type="protein sequence ID" value="MDV7176050.1"/>
    <property type="molecule type" value="Genomic_DNA"/>
</dbReference>
<dbReference type="EC" id="1.14.13.-" evidence="2"/>
<evidence type="ECO:0000313" key="3">
    <source>
        <dbReference type="Proteomes" id="UP001185728"/>
    </source>
</evidence>
<dbReference type="GO" id="GO:0050660">
    <property type="term" value="F:flavin adenine dinucleotide binding"/>
    <property type="evidence" value="ECO:0007669"/>
    <property type="project" value="TreeGrafter"/>
</dbReference>
<protein>
    <submittedName>
        <fullName evidence="2">NAD(P)/FAD-dependent oxidoreductase</fullName>
        <ecNumber evidence="2">1.14.13.-</ecNumber>
    </submittedName>
</protein>
<dbReference type="GO" id="GO:0004497">
    <property type="term" value="F:monooxygenase activity"/>
    <property type="evidence" value="ECO:0007669"/>
    <property type="project" value="TreeGrafter"/>
</dbReference>
<keyword evidence="1 2" id="KW-0560">Oxidoreductase</keyword>
<proteinExistence type="predicted"/>
<dbReference type="PRINTS" id="PR00469">
    <property type="entry name" value="PNDRDTASEII"/>
</dbReference>
<evidence type="ECO:0000256" key="1">
    <source>
        <dbReference type="ARBA" id="ARBA00023002"/>
    </source>
</evidence>
<accession>A0AAP5T5U8</accession>
<gene>
    <name evidence="2" type="ORF">R4064_00080</name>
</gene>
<sequence>MGHYLNRAGLHPLLVDRAPALGHSWRSRWNSLRLFTPARHNRLADLLFPGDPEAYPGKDAVADYLQDFARHQSLTPATGTAITDLHGRLGAFTATTATGRQLRARSVVVATGAFGTPFLPDWAARDGRGPRQLHAKNYRTPASVPGQEVLAVGGGNTGVQIALELAATGKRVHLSTGRPRRHLPQRLGGKDMFWWLTRTGAMSAPAGSVPGKWLRAHDPIIGTDRAALTGVNIRTRPRATGLQGGIVGFADGTRYTPEVIVWATGYRHADRWIRIPAALDPTGVLHAPEGVSPVAGLYTIGRSWQRNRGSALLGFVSTDAAPLAQTILTALAKAP</sequence>
<dbReference type="Pfam" id="PF13738">
    <property type="entry name" value="Pyr_redox_3"/>
    <property type="match status" value="1"/>
</dbReference>
<name>A0AAP5T5U8_9MICC</name>
<dbReference type="PANTHER" id="PTHR43539">
    <property type="entry name" value="FLAVIN-BINDING MONOOXYGENASE-LIKE PROTEIN (AFU_ORTHOLOGUE AFUA_4G09220)"/>
    <property type="match status" value="1"/>
</dbReference>
<organism evidence="2 3">
    <name type="scientific">Micrococcus yunnanensis</name>
    <dbReference type="NCBI Taxonomy" id="566027"/>
    <lineage>
        <taxon>Bacteria</taxon>
        <taxon>Bacillati</taxon>
        <taxon>Actinomycetota</taxon>
        <taxon>Actinomycetes</taxon>
        <taxon>Micrococcales</taxon>
        <taxon>Micrococcaceae</taxon>
        <taxon>Micrococcus</taxon>
    </lineage>
</organism>
<evidence type="ECO:0000313" key="2">
    <source>
        <dbReference type="EMBL" id="MDV7176050.1"/>
    </source>
</evidence>
<dbReference type="SUPFAM" id="SSF51905">
    <property type="entry name" value="FAD/NAD(P)-binding domain"/>
    <property type="match status" value="2"/>
</dbReference>
<dbReference type="AlphaFoldDB" id="A0AAP5T5U8"/>
<dbReference type="InterPro" id="IPR036188">
    <property type="entry name" value="FAD/NAD-bd_sf"/>
</dbReference>
<dbReference type="RefSeq" id="WP_051995238.1">
    <property type="nucleotide sequence ID" value="NZ_JAWLUK010000001.1"/>
</dbReference>
<dbReference type="InterPro" id="IPR050982">
    <property type="entry name" value="Auxin_biosynth/cation_transpt"/>
</dbReference>
<comment type="caution">
    <text evidence="2">The sequence shown here is derived from an EMBL/GenBank/DDBJ whole genome shotgun (WGS) entry which is preliminary data.</text>
</comment>
<reference evidence="2" key="1">
    <citation type="submission" date="2023-10" db="EMBL/GenBank/DDBJ databases">
        <title>Development of a sustainable strategy for remediation of hydrocarbon-contaminated territories based on the waste exchange concept.</title>
        <authorList>
            <person name="Krivoruchko A."/>
        </authorList>
    </citation>
    <scope>NUCLEOTIDE SEQUENCE</scope>
    <source>
        <strain evidence="2">IEGM 1325</strain>
    </source>
</reference>
<dbReference type="PANTHER" id="PTHR43539:SF78">
    <property type="entry name" value="FLAVIN-CONTAINING MONOOXYGENASE"/>
    <property type="match status" value="1"/>
</dbReference>